<dbReference type="Proteomes" id="UP000628560">
    <property type="component" value="Unassembled WGS sequence"/>
</dbReference>
<dbReference type="EMBL" id="VTFR01000006">
    <property type="protein sequence ID" value="TYT32378.1"/>
    <property type="molecule type" value="Genomic_DNA"/>
</dbReference>
<comment type="caution">
    <text evidence="2">The sequence shown here is derived from an EMBL/GenBank/DDBJ whole genome shotgun (WGS) entry which is preliminary data.</text>
</comment>
<evidence type="ECO:0000313" key="4">
    <source>
        <dbReference type="Proteomes" id="UP000323910"/>
    </source>
</evidence>
<dbReference type="GeneID" id="97602529"/>
<gene>
    <name evidence="3" type="ORF">FZO59_14130</name>
    <name evidence="2" type="ORF">ISP11_10530</name>
</gene>
<proteinExistence type="predicted"/>
<dbReference type="Pfam" id="PF15977">
    <property type="entry name" value="HTH_46"/>
    <property type="match status" value="1"/>
</dbReference>
<evidence type="ECO:0000313" key="3">
    <source>
        <dbReference type="EMBL" id="TYT32378.1"/>
    </source>
</evidence>
<feature type="domain" description="IprA winged helix-turn-helix" evidence="1">
    <location>
        <begin position="149"/>
        <end position="211"/>
    </location>
</feature>
<protein>
    <submittedName>
        <fullName evidence="2">Helix-turn-helix domain-containing protein</fullName>
    </submittedName>
</protein>
<organism evidence="2 5">
    <name type="scientific">Lelliottia nimipressuralis</name>
    <dbReference type="NCBI Taxonomy" id="69220"/>
    <lineage>
        <taxon>Bacteria</taxon>
        <taxon>Pseudomonadati</taxon>
        <taxon>Pseudomonadota</taxon>
        <taxon>Gammaproteobacteria</taxon>
        <taxon>Enterobacterales</taxon>
        <taxon>Enterobacteriaceae</taxon>
        <taxon>Lelliottia</taxon>
    </lineage>
</organism>
<name>A0ABD4KBA3_9ENTR</name>
<dbReference type="RefSeq" id="WP_129036033.1">
    <property type="nucleotide sequence ID" value="NZ_CP167172.1"/>
</dbReference>
<evidence type="ECO:0000313" key="2">
    <source>
        <dbReference type="EMBL" id="MBF4178301.1"/>
    </source>
</evidence>
<keyword evidence="4" id="KW-1185">Reference proteome</keyword>
<accession>A0ABD4KBA3</accession>
<dbReference type="EMBL" id="JADIXP010000005">
    <property type="protein sequence ID" value="MBF4178301.1"/>
    <property type="molecule type" value="Genomic_DNA"/>
</dbReference>
<dbReference type="AlphaFoldDB" id="A0ABD4KBA3"/>
<dbReference type="Gene3D" id="2.60.120.10">
    <property type="entry name" value="Jelly Rolls"/>
    <property type="match status" value="1"/>
</dbReference>
<dbReference type="InterPro" id="IPR014710">
    <property type="entry name" value="RmlC-like_jellyroll"/>
</dbReference>
<dbReference type="Proteomes" id="UP000323910">
    <property type="component" value="Unassembled WGS sequence"/>
</dbReference>
<sequence>MNPKAAMPIHTLTRFKPHAQIDRLIHRFLPHAQLKQFSAHRILHLDSQGERLCLILLEGLVDISRIDNGTLKGTLKAPFVAGISHPEYMGNAFRLMSVTAVNVAILPYKTAMTIIKEQKMWEDYSNYLLYIMGLHSALSHYSIGLRSREIIRDCLVDLMNESEQYRLKTNSCKYIMEKTGLSRSGVMSILAEMKSENIIGIQRGVLTFINDTTR</sequence>
<reference evidence="3 4" key="1">
    <citation type="submission" date="2019-08" db="EMBL/GenBank/DDBJ databases">
        <title>The draft genome of Lelliottia nimipressuralis strain CICC 24156.</title>
        <authorList>
            <person name="Wu W."/>
            <person name="Feng Y."/>
            <person name="Zong Z."/>
        </authorList>
    </citation>
    <scope>NUCLEOTIDE SEQUENCE [LARGE SCALE GENOMIC DNA]</scope>
    <source>
        <strain evidence="3 4">CICC 24156</strain>
    </source>
</reference>
<evidence type="ECO:0000259" key="1">
    <source>
        <dbReference type="Pfam" id="PF15977"/>
    </source>
</evidence>
<dbReference type="InterPro" id="IPR041687">
    <property type="entry name" value="HTH_46"/>
</dbReference>
<reference evidence="2 5" key="2">
    <citation type="submission" date="2020-11" db="EMBL/GenBank/DDBJ databases">
        <title>Identification of Lelliottia nimipressuralis from Wound Infection by Whole Genome-Based Bacterial Identification.</title>
        <authorList>
            <person name="Navarathna D.H."/>
            <person name="Choi H."/>
            <person name="Jinadatha C."/>
            <person name="Chatterjee P."/>
            <person name="Hwang M."/>
        </authorList>
    </citation>
    <scope>NUCLEOTIDE SEQUENCE [LARGE SCALE GENOMIC DNA]</scope>
    <source>
        <strain evidence="2 5">DN2020</strain>
    </source>
</reference>
<evidence type="ECO:0000313" key="5">
    <source>
        <dbReference type="Proteomes" id="UP000628560"/>
    </source>
</evidence>